<dbReference type="GO" id="GO:0048193">
    <property type="term" value="P:Golgi vesicle transport"/>
    <property type="evidence" value="ECO:0007669"/>
    <property type="project" value="TreeGrafter"/>
</dbReference>
<dbReference type="GO" id="GO:0005886">
    <property type="term" value="C:plasma membrane"/>
    <property type="evidence" value="ECO:0007669"/>
    <property type="project" value="UniProtKB-SubCell"/>
</dbReference>
<dbReference type="GO" id="GO:0045010">
    <property type="term" value="P:actin nucleation"/>
    <property type="evidence" value="ECO:0007669"/>
    <property type="project" value="InterPro"/>
</dbReference>
<evidence type="ECO:0000256" key="6">
    <source>
        <dbReference type="ARBA" id="ARBA00022475"/>
    </source>
</evidence>
<dbReference type="InterPro" id="IPR011019">
    <property type="entry name" value="KIND_dom"/>
</dbReference>
<accession>A0A7L2B6V0</accession>
<dbReference type="Gene3D" id="1.10.510.10">
    <property type="entry name" value="Transferase(Phosphotransferase) domain 1"/>
    <property type="match status" value="1"/>
</dbReference>
<reference evidence="16 17" key="1">
    <citation type="submission" date="2019-09" db="EMBL/GenBank/DDBJ databases">
        <title>Bird 10,000 Genomes (B10K) Project - Family phase.</title>
        <authorList>
            <person name="Zhang G."/>
        </authorList>
    </citation>
    <scope>NUCLEOTIDE SEQUENCE [LARGE SCALE GENOMIC DNA]</scope>
    <source>
        <strain evidence="16">B10K-DU-001-55</strain>
        <tissue evidence="16">Muscle</tissue>
    </source>
</reference>
<dbReference type="OrthoDB" id="10043757at2759"/>
<evidence type="ECO:0000256" key="3">
    <source>
        <dbReference type="ARBA" id="ARBA00004413"/>
    </source>
</evidence>
<dbReference type="PROSITE" id="PS51377">
    <property type="entry name" value="KIND"/>
    <property type="match status" value="1"/>
</dbReference>
<protein>
    <submittedName>
        <fullName evidence="16">SPIR1 protein</fullName>
    </submittedName>
</protein>
<dbReference type="GO" id="GO:0040038">
    <property type="term" value="P:polar body extrusion after meiotic divisions"/>
    <property type="evidence" value="ECO:0007669"/>
    <property type="project" value="TreeGrafter"/>
</dbReference>
<evidence type="ECO:0000256" key="10">
    <source>
        <dbReference type="ARBA" id="ARBA00023136"/>
    </source>
</evidence>
<comment type="caution">
    <text evidence="16">The sequence shown here is derived from an EMBL/GenBank/DDBJ whole genome shotgun (WGS) entry which is preliminary data.</text>
</comment>
<evidence type="ECO:0000256" key="8">
    <source>
        <dbReference type="ARBA" id="ARBA00022737"/>
    </source>
</evidence>
<keyword evidence="6" id="KW-1003">Cell membrane</keyword>
<keyword evidence="8" id="KW-0677">Repeat</keyword>
<dbReference type="Proteomes" id="UP000590868">
    <property type="component" value="Unassembled WGS sequence"/>
</dbReference>
<keyword evidence="10" id="KW-0472">Membrane</keyword>
<keyword evidence="12" id="KW-0206">Cytoskeleton</keyword>
<dbReference type="EMBL" id="VXBZ01009931">
    <property type="protein sequence ID" value="NXP53524.1"/>
    <property type="molecule type" value="Genomic_DNA"/>
</dbReference>
<dbReference type="GO" id="GO:0005856">
    <property type="term" value="C:cytoskeleton"/>
    <property type="evidence" value="ECO:0007669"/>
    <property type="project" value="UniProtKB-SubCell"/>
</dbReference>
<dbReference type="InterPro" id="IPR029901">
    <property type="entry name" value="Spire"/>
</dbReference>
<feature type="domain" description="KIND" evidence="15">
    <location>
        <begin position="1"/>
        <end position="86"/>
    </location>
</feature>
<dbReference type="GO" id="GO:0030041">
    <property type="term" value="P:actin filament polymerization"/>
    <property type="evidence" value="ECO:0007669"/>
    <property type="project" value="TreeGrafter"/>
</dbReference>
<keyword evidence="7" id="KW-0963">Cytoplasm</keyword>
<dbReference type="GO" id="GO:0051639">
    <property type="term" value="P:actin filament network formation"/>
    <property type="evidence" value="ECO:0007669"/>
    <property type="project" value="TreeGrafter"/>
</dbReference>
<keyword evidence="13" id="KW-0968">Cytoplasmic vesicle</keyword>
<evidence type="ECO:0000256" key="5">
    <source>
        <dbReference type="ARBA" id="ARBA00022448"/>
    </source>
</evidence>
<keyword evidence="17" id="KW-1185">Reference proteome</keyword>
<feature type="non-terminal residue" evidence="16">
    <location>
        <position position="1"/>
    </location>
</feature>
<dbReference type="PANTHER" id="PTHR21345">
    <property type="entry name" value="SPIRE"/>
    <property type="match status" value="1"/>
</dbReference>
<evidence type="ECO:0000313" key="17">
    <source>
        <dbReference type="Proteomes" id="UP000590868"/>
    </source>
</evidence>
<keyword evidence="9" id="KW-0653">Protein transport</keyword>
<evidence type="ECO:0000256" key="4">
    <source>
        <dbReference type="ARBA" id="ARBA00010956"/>
    </source>
</evidence>
<dbReference type="AlphaFoldDB" id="A0A7L2B6V0"/>
<comment type="similarity">
    <text evidence="4">Belongs to the spire family.</text>
</comment>
<dbReference type="GO" id="GO:0008017">
    <property type="term" value="F:microtubule binding"/>
    <property type="evidence" value="ECO:0007669"/>
    <property type="project" value="TreeGrafter"/>
</dbReference>
<gene>
    <name evidence="16" type="primary">Spire1_2</name>
    <name evidence="16" type="ORF">HELFUL_R02654</name>
</gene>
<dbReference type="Pfam" id="PF16474">
    <property type="entry name" value="KIND"/>
    <property type="match status" value="1"/>
</dbReference>
<keyword evidence="5" id="KW-0813">Transport</keyword>
<feature type="non-terminal residue" evidence="16">
    <location>
        <position position="253"/>
    </location>
</feature>
<dbReference type="GO" id="GO:0030659">
    <property type="term" value="C:cytoplasmic vesicle membrane"/>
    <property type="evidence" value="ECO:0007669"/>
    <property type="project" value="UniProtKB-SubCell"/>
</dbReference>
<proteinExistence type="inferred from homology"/>
<dbReference type="GO" id="GO:0051295">
    <property type="term" value="P:establishment of meiotic spindle localization"/>
    <property type="evidence" value="ECO:0007669"/>
    <property type="project" value="TreeGrafter"/>
</dbReference>
<dbReference type="GO" id="GO:0005938">
    <property type="term" value="C:cell cortex"/>
    <property type="evidence" value="ECO:0007669"/>
    <property type="project" value="TreeGrafter"/>
</dbReference>
<dbReference type="GO" id="GO:0003779">
    <property type="term" value="F:actin binding"/>
    <property type="evidence" value="ECO:0007669"/>
    <property type="project" value="UniProtKB-KW"/>
</dbReference>
<dbReference type="GO" id="GO:0036089">
    <property type="term" value="P:cleavage furrow formation"/>
    <property type="evidence" value="ECO:0007669"/>
    <property type="project" value="TreeGrafter"/>
</dbReference>
<organism evidence="16 17">
    <name type="scientific">Heliornis fulica</name>
    <name type="common">sungrebe</name>
    <dbReference type="NCBI Taxonomy" id="54369"/>
    <lineage>
        <taxon>Eukaryota</taxon>
        <taxon>Metazoa</taxon>
        <taxon>Chordata</taxon>
        <taxon>Craniata</taxon>
        <taxon>Vertebrata</taxon>
        <taxon>Euteleostomi</taxon>
        <taxon>Archelosauria</taxon>
        <taxon>Archosauria</taxon>
        <taxon>Dinosauria</taxon>
        <taxon>Saurischia</taxon>
        <taxon>Theropoda</taxon>
        <taxon>Coelurosauria</taxon>
        <taxon>Aves</taxon>
        <taxon>Neognathae</taxon>
        <taxon>Neoaves</taxon>
        <taxon>Gruiformes</taxon>
        <taxon>Heliornithidae</taxon>
        <taxon>Heliornis</taxon>
    </lineage>
</organism>
<evidence type="ECO:0000256" key="2">
    <source>
        <dbReference type="ARBA" id="ARBA00004245"/>
    </source>
</evidence>
<dbReference type="GO" id="GO:0015031">
    <property type="term" value="P:protein transport"/>
    <property type="evidence" value="ECO:0007669"/>
    <property type="project" value="UniProtKB-KW"/>
</dbReference>
<feature type="region of interest" description="Disordered" evidence="14">
    <location>
        <begin position="229"/>
        <end position="253"/>
    </location>
</feature>
<evidence type="ECO:0000313" key="16">
    <source>
        <dbReference type="EMBL" id="NXP53524.1"/>
    </source>
</evidence>
<evidence type="ECO:0000256" key="13">
    <source>
        <dbReference type="ARBA" id="ARBA00023329"/>
    </source>
</evidence>
<evidence type="ECO:0000256" key="14">
    <source>
        <dbReference type="SAM" id="MobiDB-lite"/>
    </source>
</evidence>
<keyword evidence="11" id="KW-0009">Actin-binding</keyword>
<evidence type="ECO:0000256" key="7">
    <source>
        <dbReference type="ARBA" id="ARBA00022490"/>
    </source>
</evidence>
<dbReference type="PANTHER" id="PTHR21345:SF9">
    <property type="entry name" value="KIND DOMAIN-CONTAINING PROTEIN"/>
    <property type="match status" value="1"/>
</dbReference>
<sequence length="253" mass="29012">QLLEHLGMLIYEALDWGIDSQVERKLSDPLEKMLSHMLQLDDEAMRTAITLQDVIKTCKKRLSRPSEATKHYEMICRSLFNEYMELQKLMTIIRTSKEVHLGSLFSCYSFYLHALTVDLAFTGFSKASLWHNIISELKHGVRLRKATERPQRHRPQTERTRSPYEVLLDDIQCKRYTLRKVSDQSAGSSESTLPHFSAVFPLALPCAILCLQVLEGCVPQDSNWHEGPMAEVKQPQKLWSPAARENGSRPKGT</sequence>
<evidence type="ECO:0000256" key="11">
    <source>
        <dbReference type="ARBA" id="ARBA00023203"/>
    </source>
</evidence>
<comment type="subcellular location">
    <subcellularLocation>
        <location evidence="3">Cell membrane</location>
        <topology evidence="3">Peripheral membrane protein</topology>
        <orientation evidence="3">Cytoplasmic side</orientation>
    </subcellularLocation>
    <subcellularLocation>
        <location evidence="2">Cytoplasm</location>
        <location evidence="2">Cytoskeleton</location>
    </subcellularLocation>
    <subcellularLocation>
        <location evidence="1">Cytoplasmic vesicle membrane</location>
        <topology evidence="1">Peripheral membrane protein</topology>
        <orientation evidence="1">Cytoplasmic side</orientation>
    </subcellularLocation>
</comment>
<evidence type="ECO:0000259" key="15">
    <source>
        <dbReference type="PROSITE" id="PS51377"/>
    </source>
</evidence>
<evidence type="ECO:0000256" key="1">
    <source>
        <dbReference type="ARBA" id="ARBA00004180"/>
    </source>
</evidence>
<evidence type="ECO:0000256" key="12">
    <source>
        <dbReference type="ARBA" id="ARBA00023212"/>
    </source>
</evidence>
<name>A0A7L2B6V0_9GRUI</name>
<evidence type="ECO:0000256" key="9">
    <source>
        <dbReference type="ARBA" id="ARBA00022927"/>
    </source>
</evidence>